<dbReference type="GO" id="GO:0009435">
    <property type="term" value="P:NAD+ biosynthetic process"/>
    <property type="evidence" value="ECO:0007669"/>
    <property type="project" value="UniProtKB-UniRule"/>
</dbReference>
<protein>
    <recommendedName>
        <fullName evidence="10">Probable nicotinate-nucleotide adenylyltransferase</fullName>
        <ecNumber evidence="10">2.7.7.18</ecNumber>
    </recommendedName>
    <alternativeName>
        <fullName evidence="10">Deamido-NAD(+) diphosphorylase</fullName>
    </alternativeName>
    <alternativeName>
        <fullName evidence="10">Deamido-NAD(+) pyrophosphorylase</fullName>
    </alternativeName>
    <alternativeName>
        <fullName evidence="10">Nicotinate mononucleotide adenylyltransferase</fullName>
        <shortName evidence="10">NaMN adenylyltransferase</shortName>
    </alternativeName>
</protein>
<dbReference type="InterPro" id="IPR014729">
    <property type="entry name" value="Rossmann-like_a/b/a_fold"/>
</dbReference>
<evidence type="ECO:0000313" key="12">
    <source>
        <dbReference type="EMBL" id="OIJ16665.1"/>
    </source>
</evidence>
<dbReference type="PANTHER" id="PTHR39321:SF3">
    <property type="entry name" value="PHOSPHOPANTETHEINE ADENYLYLTRANSFERASE"/>
    <property type="match status" value="1"/>
</dbReference>
<keyword evidence="5 10" id="KW-0548">Nucleotidyltransferase</keyword>
<dbReference type="Gene3D" id="3.40.50.620">
    <property type="entry name" value="HUPs"/>
    <property type="match status" value="1"/>
</dbReference>
<dbReference type="AlphaFoldDB" id="A0A1S2LYZ2"/>
<dbReference type="NCBIfam" id="TIGR00482">
    <property type="entry name" value="nicotinate (nicotinamide) nucleotide adenylyltransferase"/>
    <property type="match status" value="1"/>
</dbReference>
<evidence type="ECO:0000256" key="1">
    <source>
        <dbReference type="ARBA" id="ARBA00002324"/>
    </source>
</evidence>
<dbReference type="NCBIfam" id="NF000840">
    <property type="entry name" value="PRK00071.1-3"/>
    <property type="match status" value="1"/>
</dbReference>
<evidence type="ECO:0000313" key="13">
    <source>
        <dbReference type="Proteomes" id="UP000179524"/>
    </source>
</evidence>
<dbReference type="PANTHER" id="PTHR39321">
    <property type="entry name" value="NICOTINATE-NUCLEOTIDE ADENYLYLTRANSFERASE-RELATED"/>
    <property type="match status" value="1"/>
</dbReference>
<dbReference type="GO" id="GO:0004515">
    <property type="term" value="F:nicotinate-nucleotide adenylyltransferase activity"/>
    <property type="evidence" value="ECO:0007669"/>
    <property type="project" value="UniProtKB-UniRule"/>
</dbReference>
<dbReference type="InterPro" id="IPR005248">
    <property type="entry name" value="NadD/NMNAT"/>
</dbReference>
<evidence type="ECO:0000256" key="3">
    <source>
        <dbReference type="ARBA" id="ARBA00022642"/>
    </source>
</evidence>
<proteinExistence type="inferred from homology"/>
<evidence type="ECO:0000256" key="7">
    <source>
        <dbReference type="ARBA" id="ARBA00022840"/>
    </source>
</evidence>
<dbReference type="EMBL" id="MLQR01000004">
    <property type="protein sequence ID" value="OIJ16665.1"/>
    <property type="molecule type" value="Genomic_DNA"/>
</dbReference>
<dbReference type="UniPathway" id="UPA00253">
    <property type="reaction ID" value="UER00332"/>
</dbReference>
<dbReference type="OrthoDB" id="5295945at2"/>
<dbReference type="EC" id="2.7.7.18" evidence="10"/>
<dbReference type="InterPro" id="IPR004821">
    <property type="entry name" value="Cyt_trans-like"/>
</dbReference>
<keyword evidence="7 10" id="KW-0067">ATP-binding</keyword>
<name>A0A1S2LYZ2_9BACI</name>
<keyword evidence="6 10" id="KW-0547">Nucleotide-binding</keyword>
<evidence type="ECO:0000256" key="4">
    <source>
        <dbReference type="ARBA" id="ARBA00022679"/>
    </source>
</evidence>
<dbReference type="NCBIfam" id="TIGR00125">
    <property type="entry name" value="cyt_tran_rel"/>
    <property type="match status" value="1"/>
</dbReference>
<evidence type="ECO:0000256" key="2">
    <source>
        <dbReference type="ARBA" id="ARBA00005019"/>
    </source>
</evidence>
<feature type="domain" description="Cytidyltransferase-like" evidence="11">
    <location>
        <begin position="6"/>
        <end position="164"/>
    </location>
</feature>
<keyword evidence="13" id="KW-1185">Reference proteome</keyword>
<evidence type="ECO:0000256" key="10">
    <source>
        <dbReference type="HAMAP-Rule" id="MF_00244"/>
    </source>
</evidence>
<keyword evidence="3 10" id="KW-0662">Pyridine nucleotide biosynthesis</keyword>
<comment type="pathway">
    <text evidence="2 10">Cofactor biosynthesis; NAD(+) biosynthesis; deamido-NAD(+) from nicotinate D-ribonucleotide: step 1/1.</text>
</comment>
<evidence type="ECO:0000256" key="6">
    <source>
        <dbReference type="ARBA" id="ARBA00022741"/>
    </source>
</evidence>
<dbReference type="CDD" id="cd02165">
    <property type="entry name" value="NMNAT"/>
    <property type="match status" value="1"/>
</dbReference>
<dbReference type="Proteomes" id="UP000179524">
    <property type="component" value="Unassembled WGS sequence"/>
</dbReference>
<dbReference type="GO" id="GO:0005524">
    <property type="term" value="F:ATP binding"/>
    <property type="evidence" value="ECO:0007669"/>
    <property type="project" value="UniProtKB-KW"/>
</dbReference>
<keyword evidence="4 10" id="KW-0808">Transferase</keyword>
<sequence>MKRIGIIGGTFDPPHFGHLLIAEQALEECELDEVWFMPTRIPPHKQGSNLCTDEERIEMVERAIESNPSFRLMLVEFERQGPSYTIDTIKELRSRYKDHSFYFIIGGDMIEYLPKWKDIDELLLMITFVGVKRPGHPCKSLYSNDVILIEAPQLEISSTEIRERLFNGRSVRYLLPDSVICYIKEQGIYGKG</sequence>
<gene>
    <name evidence="10" type="primary">nadD</name>
    <name evidence="12" type="ORF">BKP37_05380</name>
</gene>
<comment type="caution">
    <text evidence="12">The sequence shown here is derived from an EMBL/GenBank/DDBJ whole genome shotgun (WGS) entry which is preliminary data.</text>
</comment>
<dbReference type="Pfam" id="PF01467">
    <property type="entry name" value="CTP_transf_like"/>
    <property type="match status" value="1"/>
</dbReference>
<dbReference type="SUPFAM" id="SSF52374">
    <property type="entry name" value="Nucleotidylyl transferase"/>
    <property type="match status" value="1"/>
</dbReference>
<evidence type="ECO:0000259" key="11">
    <source>
        <dbReference type="Pfam" id="PF01467"/>
    </source>
</evidence>
<evidence type="ECO:0000256" key="9">
    <source>
        <dbReference type="ARBA" id="ARBA00048721"/>
    </source>
</evidence>
<organism evidence="12 13">
    <name type="scientific">Anaerobacillus alkalilacustris</name>
    <dbReference type="NCBI Taxonomy" id="393763"/>
    <lineage>
        <taxon>Bacteria</taxon>
        <taxon>Bacillati</taxon>
        <taxon>Bacillota</taxon>
        <taxon>Bacilli</taxon>
        <taxon>Bacillales</taxon>
        <taxon>Bacillaceae</taxon>
        <taxon>Anaerobacillus</taxon>
    </lineage>
</organism>
<dbReference type="NCBIfam" id="NF000841">
    <property type="entry name" value="PRK00071.1-4"/>
    <property type="match status" value="1"/>
</dbReference>
<evidence type="ECO:0000256" key="5">
    <source>
        <dbReference type="ARBA" id="ARBA00022695"/>
    </source>
</evidence>
<accession>A0A1S2LYZ2</accession>
<comment type="function">
    <text evidence="1 10">Catalyzes the reversible adenylation of nicotinate mononucleotide (NaMN) to nicotinic acid adenine dinucleotide (NaAD).</text>
</comment>
<dbReference type="RefSeq" id="WP_071308649.1">
    <property type="nucleotide sequence ID" value="NZ_MLQR01000004.1"/>
</dbReference>
<reference evidence="12 13" key="1">
    <citation type="submission" date="2016-10" db="EMBL/GenBank/DDBJ databases">
        <title>Draft genome sequences of four alkaliphilic bacteria belonging to the Anaerobacillus genus.</title>
        <authorList>
            <person name="Bassil N.M."/>
            <person name="Lloyd J.R."/>
        </authorList>
    </citation>
    <scope>NUCLEOTIDE SEQUENCE [LARGE SCALE GENOMIC DNA]</scope>
    <source>
        <strain evidence="12 13">DSM 18345</strain>
    </source>
</reference>
<dbReference type="HAMAP" id="MF_00244">
    <property type="entry name" value="NaMN_adenylyltr"/>
    <property type="match status" value="1"/>
</dbReference>
<keyword evidence="8 10" id="KW-0520">NAD</keyword>
<comment type="catalytic activity">
    <reaction evidence="9 10">
        <text>nicotinate beta-D-ribonucleotide + ATP + H(+) = deamido-NAD(+) + diphosphate</text>
        <dbReference type="Rhea" id="RHEA:22860"/>
        <dbReference type="ChEBI" id="CHEBI:15378"/>
        <dbReference type="ChEBI" id="CHEBI:30616"/>
        <dbReference type="ChEBI" id="CHEBI:33019"/>
        <dbReference type="ChEBI" id="CHEBI:57502"/>
        <dbReference type="ChEBI" id="CHEBI:58437"/>
        <dbReference type="EC" id="2.7.7.18"/>
    </reaction>
</comment>
<comment type="similarity">
    <text evidence="10">Belongs to the NadD family.</text>
</comment>
<evidence type="ECO:0000256" key="8">
    <source>
        <dbReference type="ARBA" id="ARBA00023027"/>
    </source>
</evidence>